<evidence type="ECO:0000259" key="5">
    <source>
        <dbReference type="SMART" id="SM01131"/>
    </source>
</evidence>
<evidence type="ECO:0000313" key="7">
    <source>
        <dbReference type="Proteomes" id="UP000078561"/>
    </source>
</evidence>
<dbReference type="GO" id="GO:0004309">
    <property type="term" value="F:exopolyphosphatase activity"/>
    <property type="evidence" value="ECO:0007669"/>
    <property type="project" value="TreeGrafter"/>
</dbReference>
<dbReference type="InterPro" id="IPR038222">
    <property type="entry name" value="DHHA2_dom_sf"/>
</dbReference>
<dbReference type="InterPro" id="IPR001667">
    <property type="entry name" value="DDH_dom"/>
</dbReference>
<feature type="domain" description="DHHA2" evidence="5">
    <location>
        <begin position="242"/>
        <end position="397"/>
    </location>
</feature>
<evidence type="ECO:0000256" key="4">
    <source>
        <dbReference type="ARBA" id="ARBA00023211"/>
    </source>
</evidence>
<comment type="cofactor">
    <cofactor evidence="1">
        <name>Mn(2+)</name>
        <dbReference type="ChEBI" id="CHEBI:29035"/>
    </cofactor>
</comment>
<evidence type="ECO:0000313" key="6">
    <source>
        <dbReference type="EMBL" id="SAM02045.1"/>
    </source>
</evidence>
<dbReference type="InterPro" id="IPR038763">
    <property type="entry name" value="DHH_sf"/>
</dbReference>
<dbReference type="Pfam" id="PF01368">
    <property type="entry name" value="DHH"/>
    <property type="match status" value="1"/>
</dbReference>
<accession>A0A168PAF3</accession>
<reference evidence="6" key="1">
    <citation type="submission" date="2016-04" db="EMBL/GenBank/DDBJ databases">
        <authorList>
            <person name="Evans L.H."/>
            <person name="Alamgir A."/>
            <person name="Owens N."/>
            <person name="Weber N.D."/>
            <person name="Virtaneva K."/>
            <person name="Barbian K."/>
            <person name="Babar A."/>
            <person name="Rosenke K."/>
        </authorList>
    </citation>
    <scope>NUCLEOTIDE SEQUENCE [LARGE SCALE GENOMIC DNA]</scope>
    <source>
        <strain evidence="6">CBS 101.48</strain>
    </source>
</reference>
<organism evidence="6">
    <name type="scientific">Absidia glauca</name>
    <name type="common">Pin mould</name>
    <dbReference type="NCBI Taxonomy" id="4829"/>
    <lineage>
        <taxon>Eukaryota</taxon>
        <taxon>Fungi</taxon>
        <taxon>Fungi incertae sedis</taxon>
        <taxon>Mucoromycota</taxon>
        <taxon>Mucoromycotina</taxon>
        <taxon>Mucoromycetes</taxon>
        <taxon>Mucorales</taxon>
        <taxon>Cunninghamellaceae</taxon>
        <taxon>Absidia</taxon>
    </lineage>
</organism>
<evidence type="ECO:0000256" key="3">
    <source>
        <dbReference type="ARBA" id="ARBA00022801"/>
    </source>
</evidence>
<dbReference type="SUPFAM" id="SSF64182">
    <property type="entry name" value="DHH phosphoesterases"/>
    <property type="match status" value="1"/>
</dbReference>
<dbReference type="GO" id="GO:0005737">
    <property type="term" value="C:cytoplasm"/>
    <property type="evidence" value="ECO:0007669"/>
    <property type="project" value="InterPro"/>
</dbReference>
<gene>
    <name evidence="6" type="primary">ABSGL_07802.1 scaffold 9133</name>
</gene>
<keyword evidence="3" id="KW-0378">Hydrolase</keyword>
<dbReference type="STRING" id="4829.A0A168PAF3"/>
<keyword evidence="7" id="KW-1185">Reference proteome</keyword>
<dbReference type="FunCoup" id="A0A168PAF3">
    <property type="interactions" value="317"/>
</dbReference>
<dbReference type="EMBL" id="LT553646">
    <property type="protein sequence ID" value="SAM02045.1"/>
    <property type="molecule type" value="Genomic_DNA"/>
</dbReference>
<dbReference type="Gene3D" id="3.90.1640.10">
    <property type="entry name" value="inorganic pyrophosphatase (n-terminal core)"/>
    <property type="match status" value="1"/>
</dbReference>
<dbReference type="Pfam" id="PF02833">
    <property type="entry name" value="DHHA2"/>
    <property type="match status" value="1"/>
</dbReference>
<dbReference type="PANTHER" id="PTHR12112:SF39">
    <property type="entry name" value="EG:152A3.5 PROTEIN (FBGN0003116_PN PROTEIN)"/>
    <property type="match status" value="1"/>
</dbReference>
<keyword evidence="4" id="KW-0464">Manganese</keyword>
<dbReference type="PANTHER" id="PTHR12112">
    <property type="entry name" value="BNIP - RELATED"/>
    <property type="match status" value="1"/>
</dbReference>
<dbReference type="AlphaFoldDB" id="A0A168PAF3"/>
<dbReference type="GO" id="GO:0046872">
    <property type="term" value="F:metal ion binding"/>
    <property type="evidence" value="ECO:0007669"/>
    <property type="project" value="UniProtKB-KW"/>
</dbReference>
<dbReference type="InterPro" id="IPR004097">
    <property type="entry name" value="DHHA2"/>
</dbReference>
<dbReference type="Gene3D" id="3.10.310.20">
    <property type="entry name" value="DHHA2 domain"/>
    <property type="match status" value="1"/>
</dbReference>
<keyword evidence="2" id="KW-0479">Metal-binding</keyword>
<protein>
    <recommendedName>
        <fullName evidence="5">DHHA2 domain-containing protein</fullName>
    </recommendedName>
</protein>
<proteinExistence type="predicted"/>
<dbReference type="OMA" id="DYKDWTE"/>
<dbReference type="InParanoid" id="A0A168PAF3"/>
<sequence length="401" mass="45199">MSINDFLDNVKLVLDKKLNETQIVLVTGNDSADLDSIISALLLAYLNQKKTTSNSTLYIPLVKVPSCDLALRPEVTFVFRRAGIDASKLICIDHVDMKYWENNNNVIKPAILLVDHNRLTPPFSLIEHNCQVVGVVDHHVDEGAYLNAPLRWIEMVGSCTSQVVLLYQAEIEASLEEEKKTLATLALAPILVDTIGLRWDLGKTTQKDVNAFSIVASIVFGDEGVQKLDNSSSINPQVLAYYDAIEDVKSQVDHLCTRDLLRKDYKQWTVNGYTVGTSSMDWYLKAWVDRDGYDQVVDDARAFIKERQLDMLLVLTSYDHSKLGGGGSYERELAFFVANDQLLQVKAELKDDQDVGMVSLLNGWGFHDDDGGRIGFYNQKNIKLSRKQIWPRLQDILLKLE</sequence>
<dbReference type="OrthoDB" id="374045at2759"/>
<name>A0A168PAF3_ABSGL</name>
<evidence type="ECO:0000256" key="2">
    <source>
        <dbReference type="ARBA" id="ARBA00022723"/>
    </source>
</evidence>
<dbReference type="Proteomes" id="UP000078561">
    <property type="component" value="Unassembled WGS sequence"/>
</dbReference>
<evidence type="ECO:0000256" key="1">
    <source>
        <dbReference type="ARBA" id="ARBA00001936"/>
    </source>
</evidence>
<dbReference type="SMART" id="SM01131">
    <property type="entry name" value="DHHA2"/>
    <property type="match status" value="1"/>
</dbReference>